<comment type="catalytic activity">
    <reaction evidence="7 8">
        <text>(2S,6S)-2,6-diaminopimelate = meso-2,6-diaminopimelate</text>
        <dbReference type="Rhea" id="RHEA:15393"/>
        <dbReference type="ChEBI" id="CHEBI:57609"/>
        <dbReference type="ChEBI" id="CHEBI:57791"/>
        <dbReference type="EC" id="5.1.1.7"/>
    </reaction>
</comment>
<comment type="caution">
    <text evidence="8">Lacks conserved residue(s) required for the propagation of feature annotation.</text>
</comment>
<feature type="active site" evidence="9">
    <location>
        <position position="75"/>
    </location>
</feature>
<comment type="caution">
    <text evidence="10">The sequence shown here is derived from an EMBL/GenBank/DDBJ whole genome shotgun (WGS) entry which is preliminary data.</text>
</comment>
<comment type="subunit">
    <text evidence="8">Homodimer.</text>
</comment>
<evidence type="ECO:0000256" key="7">
    <source>
        <dbReference type="ARBA" id="ARBA00051712"/>
    </source>
</evidence>
<name>A0A9D1PM69_9BACI</name>
<comment type="pathway">
    <text evidence="1 8">Amino-acid biosynthesis; L-lysine biosynthesis via DAP pathway; DL-2,6-diaminopimelate from LL-2,6-diaminopimelate: step 1/1.</text>
</comment>
<comment type="similarity">
    <text evidence="2 8">Belongs to the diaminopimelate epimerase family.</text>
</comment>
<evidence type="ECO:0000256" key="2">
    <source>
        <dbReference type="ARBA" id="ARBA00010219"/>
    </source>
</evidence>
<dbReference type="GO" id="GO:0005829">
    <property type="term" value="C:cytosol"/>
    <property type="evidence" value="ECO:0007669"/>
    <property type="project" value="TreeGrafter"/>
</dbReference>
<feature type="active site" description="Proton donor" evidence="8">
    <location>
        <position position="75"/>
    </location>
</feature>
<evidence type="ECO:0000256" key="8">
    <source>
        <dbReference type="HAMAP-Rule" id="MF_00197"/>
    </source>
</evidence>
<dbReference type="InterPro" id="IPR001653">
    <property type="entry name" value="DAP_epimerase_DapF"/>
</dbReference>
<dbReference type="EC" id="5.1.1.7" evidence="3 8"/>
<evidence type="ECO:0000256" key="4">
    <source>
        <dbReference type="ARBA" id="ARBA00022605"/>
    </source>
</evidence>
<organism evidence="10 11">
    <name type="scientific">Candidatus Pseudogracilibacillus intestinigallinarum</name>
    <dbReference type="NCBI Taxonomy" id="2838742"/>
    <lineage>
        <taxon>Bacteria</taxon>
        <taxon>Bacillati</taxon>
        <taxon>Bacillota</taxon>
        <taxon>Bacilli</taxon>
        <taxon>Bacillales</taxon>
        <taxon>Bacillaceae</taxon>
        <taxon>Pseudogracilibacillus</taxon>
    </lineage>
</organism>
<feature type="active site" description="Proton acceptor" evidence="8">
    <location>
        <position position="208"/>
    </location>
</feature>
<sequence>MNISFTKMHGAGNDFIMIDHRQPFLQEDKLPSIVRTLCTRKLHIGANGLILLEESDQAHFSMRYFNRDGSEVEMCGNGARCTMKFAYHIGACKEKAIFETMGEIYEGTIESNDEISIAFPNVSLQTVSPYNLMNRTMYSITVGVPHVVLFDDAMYDATEEDFHLFGEKIRYMTNYFPNGTNVNVVKRTDNHMYIRTYERGVEEETLACGTGATASAIIAQLFQHKKGPTTVEMKGGIVHIHFQVKDTMISNITLTGKVFTAFQGTTTI</sequence>
<evidence type="ECO:0000313" key="11">
    <source>
        <dbReference type="Proteomes" id="UP000823937"/>
    </source>
</evidence>
<dbReference type="Gene3D" id="3.10.310.10">
    <property type="entry name" value="Diaminopimelate Epimerase, Chain A, domain 1"/>
    <property type="match status" value="2"/>
</dbReference>
<feature type="binding site" evidence="8">
    <location>
        <position position="181"/>
    </location>
    <ligand>
        <name>substrate</name>
    </ligand>
</feature>
<evidence type="ECO:0000256" key="1">
    <source>
        <dbReference type="ARBA" id="ARBA00005196"/>
    </source>
</evidence>
<comment type="subcellular location">
    <subcellularLocation>
        <location evidence="8">Cytoplasm</location>
    </subcellularLocation>
</comment>
<keyword evidence="8" id="KW-0963">Cytoplasm</keyword>
<evidence type="ECO:0000256" key="5">
    <source>
        <dbReference type="ARBA" id="ARBA00023154"/>
    </source>
</evidence>
<dbReference type="GO" id="GO:0008837">
    <property type="term" value="F:diaminopimelate epimerase activity"/>
    <property type="evidence" value="ECO:0007669"/>
    <property type="project" value="UniProtKB-UniRule"/>
</dbReference>
<proteinExistence type="inferred from homology"/>
<evidence type="ECO:0000256" key="3">
    <source>
        <dbReference type="ARBA" id="ARBA00013080"/>
    </source>
</evidence>
<feature type="binding site" evidence="8">
    <location>
        <begin position="198"/>
        <end position="199"/>
    </location>
    <ligand>
        <name>substrate</name>
    </ligand>
</feature>
<dbReference type="NCBIfam" id="TIGR00652">
    <property type="entry name" value="DapF"/>
    <property type="match status" value="1"/>
</dbReference>
<dbReference type="SUPFAM" id="SSF54506">
    <property type="entry name" value="Diaminopimelate epimerase-like"/>
    <property type="match status" value="2"/>
</dbReference>
<dbReference type="Proteomes" id="UP000823937">
    <property type="component" value="Unassembled WGS sequence"/>
</dbReference>
<keyword evidence="5 8" id="KW-0457">Lysine biosynthesis</keyword>
<accession>A0A9D1PM69</accession>
<evidence type="ECO:0000256" key="9">
    <source>
        <dbReference type="PROSITE-ProRule" id="PRU10125"/>
    </source>
</evidence>
<dbReference type="PROSITE" id="PS01326">
    <property type="entry name" value="DAP_EPIMERASE"/>
    <property type="match status" value="1"/>
</dbReference>
<reference evidence="10" key="2">
    <citation type="submission" date="2021-04" db="EMBL/GenBank/DDBJ databases">
        <authorList>
            <person name="Gilroy R."/>
        </authorList>
    </citation>
    <scope>NUCLEOTIDE SEQUENCE</scope>
    <source>
        <strain evidence="10">CHK169-2315</strain>
    </source>
</reference>
<keyword evidence="4 8" id="KW-0028">Amino-acid biosynthesis</keyword>
<dbReference type="Pfam" id="PF01678">
    <property type="entry name" value="DAP_epimerase"/>
    <property type="match status" value="2"/>
</dbReference>
<dbReference type="InterPro" id="IPR018510">
    <property type="entry name" value="DAP_epimerase_AS"/>
</dbReference>
<feature type="binding site" evidence="8">
    <location>
        <begin position="209"/>
        <end position="210"/>
    </location>
    <ligand>
        <name>substrate</name>
    </ligand>
</feature>
<dbReference type="HAMAP" id="MF_00197">
    <property type="entry name" value="DAP_epimerase"/>
    <property type="match status" value="1"/>
</dbReference>
<evidence type="ECO:0000256" key="6">
    <source>
        <dbReference type="ARBA" id="ARBA00023235"/>
    </source>
</evidence>
<dbReference type="EMBL" id="DXHX01000122">
    <property type="protein sequence ID" value="HIV74985.1"/>
    <property type="molecule type" value="Genomic_DNA"/>
</dbReference>
<comment type="function">
    <text evidence="8">Catalyzes the stereoinversion of LL-2,6-diaminopimelate (L,L-DAP) to meso-diaminopimelate (meso-DAP), a precursor of L-lysine and an essential component of the bacterial peptidoglycan.</text>
</comment>
<keyword evidence="6 8" id="KW-0413">Isomerase</keyword>
<feature type="site" description="Could be important to modulate the pK values of the two catalytic cysteine residues" evidence="8">
    <location>
        <position position="198"/>
    </location>
</feature>
<evidence type="ECO:0000313" key="10">
    <source>
        <dbReference type="EMBL" id="HIV74985.1"/>
    </source>
</evidence>
<dbReference type="AlphaFoldDB" id="A0A9D1PM69"/>
<protein>
    <recommendedName>
        <fullName evidence="3 8">Diaminopimelate epimerase</fullName>
        <shortName evidence="8">DAP epimerase</shortName>
        <ecNumber evidence="3 8">5.1.1.7</ecNumber>
    </recommendedName>
    <alternativeName>
        <fullName evidence="8">PLP-independent amino acid racemase</fullName>
    </alternativeName>
</protein>
<dbReference type="PANTHER" id="PTHR31689">
    <property type="entry name" value="DIAMINOPIMELATE EPIMERASE, CHLOROPLASTIC"/>
    <property type="match status" value="1"/>
</dbReference>
<feature type="binding site" evidence="8">
    <location>
        <position position="66"/>
    </location>
    <ligand>
        <name>substrate</name>
    </ligand>
</feature>
<dbReference type="PANTHER" id="PTHR31689:SF0">
    <property type="entry name" value="DIAMINOPIMELATE EPIMERASE"/>
    <property type="match status" value="1"/>
</dbReference>
<reference evidence="10" key="1">
    <citation type="journal article" date="2021" name="PeerJ">
        <title>Extensive microbial diversity within the chicken gut microbiome revealed by metagenomics and culture.</title>
        <authorList>
            <person name="Gilroy R."/>
            <person name="Ravi A."/>
            <person name="Getino M."/>
            <person name="Pursley I."/>
            <person name="Horton D.L."/>
            <person name="Alikhan N.F."/>
            <person name="Baker D."/>
            <person name="Gharbi K."/>
            <person name="Hall N."/>
            <person name="Watson M."/>
            <person name="Adriaenssens E.M."/>
            <person name="Foster-Nyarko E."/>
            <person name="Jarju S."/>
            <person name="Secka A."/>
            <person name="Antonio M."/>
            <person name="Oren A."/>
            <person name="Chaudhuri R.R."/>
            <person name="La Ragione R."/>
            <person name="Hildebrand F."/>
            <person name="Pallen M.J."/>
        </authorList>
    </citation>
    <scope>NUCLEOTIDE SEQUENCE</scope>
    <source>
        <strain evidence="10">CHK169-2315</strain>
    </source>
</reference>
<gene>
    <name evidence="8 10" type="primary">dapF</name>
    <name evidence="10" type="ORF">H9895_07920</name>
</gene>
<feature type="binding site" evidence="8">
    <location>
        <position position="13"/>
    </location>
    <ligand>
        <name>substrate</name>
    </ligand>
</feature>
<feature type="site" description="Could be important to modulate the pK values of the two catalytic cysteine residues" evidence="8">
    <location>
        <position position="146"/>
    </location>
</feature>
<dbReference type="GO" id="GO:0009089">
    <property type="term" value="P:lysine biosynthetic process via diaminopimelate"/>
    <property type="evidence" value="ECO:0007669"/>
    <property type="project" value="UniProtKB-UniRule"/>
</dbReference>
<feature type="binding site" evidence="8">
    <location>
        <begin position="76"/>
        <end position="77"/>
    </location>
    <ligand>
        <name>substrate</name>
    </ligand>
</feature>